<dbReference type="AlphaFoldDB" id="A0A7W7S1F3"/>
<dbReference type="RefSeq" id="WP_184758173.1">
    <property type="nucleotide sequence ID" value="NZ_BAABEK010000003.1"/>
</dbReference>
<keyword evidence="3 5" id="KW-0238">DNA-binding</keyword>
<evidence type="ECO:0000256" key="5">
    <source>
        <dbReference type="PROSITE-ProRule" id="PRU01091"/>
    </source>
</evidence>
<feature type="DNA-binding region" description="OmpR/PhoB-type" evidence="5">
    <location>
        <begin position="1"/>
        <end position="95"/>
    </location>
</feature>
<dbReference type="SMART" id="SM01043">
    <property type="entry name" value="BTAD"/>
    <property type="match status" value="1"/>
</dbReference>
<dbReference type="Proteomes" id="UP000534286">
    <property type="component" value="Unassembled WGS sequence"/>
</dbReference>
<dbReference type="InterPro" id="IPR051677">
    <property type="entry name" value="AfsR-DnrI-RedD_regulator"/>
</dbReference>
<evidence type="ECO:0000259" key="6">
    <source>
        <dbReference type="PROSITE" id="PS51755"/>
    </source>
</evidence>
<keyword evidence="8" id="KW-1185">Reference proteome</keyword>
<feature type="domain" description="OmpR/PhoB-type" evidence="6">
    <location>
        <begin position="1"/>
        <end position="95"/>
    </location>
</feature>
<gene>
    <name evidence="7" type="ORF">FHR32_006539</name>
</gene>
<dbReference type="Gene3D" id="1.10.10.10">
    <property type="entry name" value="Winged helix-like DNA-binding domain superfamily/Winged helix DNA-binding domain"/>
    <property type="match status" value="1"/>
</dbReference>
<reference evidence="7 8" key="1">
    <citation type="submission" date="2020-08" db="EMBL/GenBank/DDBJ databases">
        <title>Sequencing the genomes of 1000 actinobacteria strains.</title>
        <authorList>
            <person name="Klenk H.-P."/>
        </authorList>
    </citation>
    <scope>NUCLEOTIDE SEQUENCE [LARGE SCALE GENOMIC DNA]</scope>
    <source>
        <strain evidence="7 8">DSM 43023</strain>
    </source>
</reference>
<evidence type="ECO:0000313" key="8">
    <source>
        <dbReference type="Proteomes" id="UP000534286"/>
    </source>
</evidence>
<dbReference type="InterPro" id="IPR036388">
    <property type="entry name" value="WH-like_DNA-bd_sf"/>
</dbReference>
<dbReference type="InterPro" id="IPR001867">
    <property type="entry name" value="OmpR/PhoB-type_DNA-bd"/>
</dbReference>
<dbReference type="InterPro" id="IPR016032">
    <property type="entry name" value="Sig_transdc_resp-reg_C-effctor"/>
</dbReference>
<dbReference type="SUPFAM" id="SSF48452">
    <property type="entry name" value="TPR-like"/>
    <property type="match status" value="1"/>
</dbReference>
<dbReference type="GO" id="GO:0003677">
    <property type="term" value="F:DNA binding"/>
    <property type="evidence" value="ECO:0007669"/>
    <property type="project" value="UniProtKB-UniRule"/>
</dbReference>
<dbReference type="GO" id="GO:0000160">
    <property type="term" value="P:phosphorelay signal transduction system"/>
    <property type="evidence" value="ECO:0007669"/>
    <property type="project" value="InterPro"/>
</dbReference>
<proteinExistence type="inferred from homology"/>
<dbReference type="CDD" id="cd15831">
    <property type="entry name" value="BTAD"/>
    <property type="match status" value="1"/>
</dbReference>
<keyword evidence="4" id="KW-0804">Transcription</keyword>
<dbReference type="PROSITE" id="PS51755">
    <property type="entry name" value="OMPR_PHOB"/>
    <property type="match status" value="1"/>
</dbReference>
<dbReference type="PANTHER" id="PTHR35807:SF1">
    <property type="entry name" value="TRANSCRIPTIONAL REGULATOR REDD"/>
    <property type="match status" value="1"/>
</dbReference>
<dbReference type="SMART" id="SM00862">
    <property type="entry name" value="Trans_reg_C"/>
    <property type="match status" value="1"/>
</dbReference>
<comment type="caution">
    <text evidence="7">The sequence shown here is derived from an EMBL/GenBank/DDBJ whole genome shotgun (WGS) entry which is preliminary data.</text>
</comment>
<evidence type="ECO:0000256" key="1">
    <source>
        <dbReference type="ARBA" id="ARBA00005820"/>
    </source>
</evidence>
<protein>
    <submittedName>
        <fullName evidence="7">DNA-binding SARP family transcriptional activator</fullName>
    </submittedName>
</protein>
<accession>A0A7W7S1F3</accession>
<keyword evidence="2" id="KW-0805">Transcription regulation</keyword>
<evidence type="ECO:0000313" key="7">
    <source>
        <dbReference type="EMBL" id="MBB4942153.1"/>
    </source>
</evidence>
<dbReference type="EMBL" id="JACHJU010000003">
    <property type="protein sequence ID" value="MBB4942153.1"/>
    <property type="molecule type" value="Genomic_DNA"/>
</dbReference>
<dbReference type="InterPro" id="IPR005158">
    <property type="entry name" value="BTAD"/>
</dbReference>
<dbReference type="InterPro" id="IPR011990">
    <property type="entry name" value="TPR-like_helical_dom_sf"/>
</dbReference>
<evidence type="ECO:0000256" key="2">
    <source>
        <dbReference type="ARBA" id="ARBA00023015"/>
    </source>
</evidence>
<dbReference type="PANTHER" id="PTHR35807">
    <property type="entry name" value="TRANSCRIPTIONAL REGULATOR REDD-RELATED"/>
    <property type="match status" value="1"/>
</dbReference>
<comment type="similarity">
    <text evidence="1">Belongs to the AfsR/DnrI/RedD regulatory family.</text>
</comment>
<dbReference type="Pfam" id="PF03704">
    <property type="entry name" value="BTAD"/>
    <property type="match status" value="1"/>
</dbReference>
<dbReference type="SUPFAM" id="SSF46894">
    <property type="entry name" value="C-terminal effector domain of the bipartite response regulators"/>
    <property type="match status" value="1"/>
</dbReference>
<dbReference type="Pfam" id="PF00486">
    <property type="entry name" value="Trans_reg_C"/>
    <property type="match status" value="1"/>
</dbReference>
<dbReference type="GO" id="GO:0006355">
    <property type="term" value="P:regulation of DNA-templated transcription"/>
    <property type="evidence" value="ECO:0007669"/>
    <property type="project" value="InterPro"/>
</dbReference>
<name>A0A7W7S1F3_9ACTN</name>
<evidence type="ECO:0000256" key="4">
    <source>
        <dbReference type="ARBA" id="ARBA00023163"/>
    </source>
</evidence>
<evidence type="ECO:0000256" key="3">
    <source>
        <dbReference type="ARBA" id="ARBA00023125"/>
    </source>
</evidence>
<dbReference type="Gene3D" id="1.25.40.10">
    <property type="entry name" value="Tetratricopeptide repeat domain"/>
    <property type="match status" value="1"/>
</dbReference>
<sequence>MLAMFHGARFGLLGPLQVLRGDGEILVPAPKHRAVLAILAINAGRPVSVERIIEELWQGVEPKFARKTLQGYVWRLRRVIGGDLLTRGGCYELRGAPQETDAARFERLLADGRGALLARDPARAHRRLGAALALWRGPALADVPASPMISAYADRLEEARLMACEAALEADVELGRHAEVIPALREFTAAHPLREFSQALLMLALYRSGRQCEALTVYGRLRALLIAEQGLEPGMAVRRLHQRILTADPGLDL</sequence>
<organism evidence="7 8">
    <name type="scientific">Streptosporangium album</name>
    <dbReference type="NCBI Taxonomy" id="47479"/>
    <lineage>
        <taxon>Bacteria</taxon>
        <taxon>Bacillati</taxon>
        <taxon>Actinomycetota</taxon>
        <taxon>Actinomycetes</taxon>
        <taxon>Streptosporangiales</taxon>
        <taxon>Streptosporangiaceae</taxon>
        <taxon>Streptosporangium</taxon>
    </lineage>
</organism>